<accession>S3BM38</accession>
<dbReference type="AlphaFoldDB" id="S3BM38"/>
<feature type="region of interest" description="Disordered" evidence="1">
    <location>
        <begin position="500"/>
        <end position="519"/>
    </location>
</feature>
<dbReference type="OMA" id="YWATEID"/>
<feature type="compositionally biased region" description="Low complexity" evidence="1">
    <location>
        <begin position="93"/>
        <end position="103"/>
    </location>
</feature>
<name>S3BM38_OPHP1</name>
<evidence type="ECO:0000313" key="2">
    <source>
        <dbReference type="EMBL" id="EPE02279.1"/>
    </source>
</evidence>
<feature type="region of interest" description="Disordered" evidence="1">
    <location>
        <begin position="177"/>
        <end position="201"/>
    </location>
</feature>
<proteinExistence type="predicted"/>
<feature type="region of interest" description="Disordered" evidence="1">
    <location>
        <begin position="387"/>
        <end position="492"/>
    </location>
</feature>
<feature type="compositionally biased region" description="Polar residues" evidence="1">
    <location>
        <begin position="500"/>
        <end position="510"/>
    </location>
</feature>
<organism evidence="2 3">
    <name type="scientific">Ophiostoma piceae (strain UAMH 11346)</name>
    <name type="common">Sap stain fungus</name>
    <dbReference type="NCBI Taxonomy" id="1262450"/>
    <lineage>
        <taxon>Eukaryota</taxon>
        <taxon>Fungi</taxon>
        <taxon>Dikarya</taxon>
        <taxon>Ascomycota</taxon>
        <taxon>Pezizomycotina</taxon>
        <taxon>Sordariomycetes</taxon>
        <taxon>Sordariomycetidae</taxon>
        <taxon>Ophiostomatales</taxon>
        <taxon>Ophiostomataceae</taxon>
        <taxon>Ophiostoma</taxon>
    </lineage>
</organism>
<gene>
    <name evidence="2" type="ORF">F503_08591</name>
</gene>
<dbReference type="eggNOG" id="ENOG502SM8K">
    <property type="taxonomic scope" value="Eukaryota"/>
</dbReference>
<dbReference type="HOGENOM" id="CLU_036638_0_0_1"/>
<evidence type="ECO:0000313" key="3">
    <source>
        <dbReference type="Proteomes" id="UP000016923"/>
    </source>
</evidence>
<feature type="region of interest" description="Disordered" evidence="1">
    <location>
        <begin position="68"/>
        <end position="161"/>
    </location>
</feature>
<feature type="compositionally biased region" description="Polar residues" evidence="1">
    <location>
        <begin position="104"/>
        <end position="116"/>
    </location>
</feature>
<keyword evidence="3" id="KW-1185">Reference proteome</keyword>
<evidence type="ECO:0000256" key="1">
    <source>
        <dbReference type="SAM" id="MobiDB-lite"/>
    </source>
</evidence>
<dbReference type="EMBL" id="KE148182">
    <property type="protein sequence ID" value="EPE02279.1"/>
    <property type="molecule type" value="Genomic_DNA"/>
</dbReference>
<protein>
    <recommendedName>
        <fullName evidence="4">Signal peptide-containing protein</fullName>
    </recommendedName>
</protein>
<sequence>MAFPVAVQSAVFYFMACTPCMSARNRYRTKKQFDKERKERAALEIDEPQLYRHPSPFNMNPYWEEEMRMGPSLPKKGRSGRQQRQQREKQQREQQMQNSSQRNLTSAGQDSILSSQGGELGRSRGDSGSSGPLGGVLADTITDAPPSTDGPARSGNITSTSLDRKAIGTCNAGSSVTAPAKVSQAPPTIAAPKPAVSPTLVPEDDTHSIIHSMPNTSMSVLEATPSMTVGSDTLSENWNHKRYQREDEELWGADTASRTHKLMDAIAKASSSAGRLIESARLGTKELRMSSPPPVPSANTITDQDRANFYSPTFIHPPVNEYHPPVVSSKPAHKDGLRWMLQPPPPAKVMEGKVPVSRSTSVASSYAGRKSGSELSLTRRMALEARMRRVDSSNSGATVKRPHTTSSVQRLNSNSLSGARSRSDSLASSVEEPMHVPVPGAMASSWSDEDGMLRPTYRVPSNSAQAPHDNGVSHSANNSANSHHHNINSNNSASVKLETILSSNTSTKENTVPEASKAVSAVATAETKTVLDLSAPAPTSSQDSGLGLTA</sequence>
<reference evidence="2 3" key="1">
    <citation type="journal article" date="2013" name="BMC Genomics">
        <title>The genome and transcriptome of the pine saprophyte Ophiostoma piceae, and a comparison with the bark beetle-associated pine pathogen Grosmannia clavigera.</title>
        <authorList>
            <person name="Haridas S."/>
            <person name="Wang Y."/>
            <person name="Lim L."/>
            <person name="Massoumi Alamouti S."/>
            <person name="Jackman S."/>
            <person name="Docking R."/>
            <person name="Robertson G."/>
            <person name="Birol I."/>
            <person name="Bohlmann J."/>
            <person name="Breuil C."/>
        </authorList>
    </citation>
    <scope>NUCLEOTIDE SEQUENCE [LARGE SCALE GENOMIC DNA]</scope>
    <source>
        <strain evidence="2 3">UAMH 11346</strain>
    </source>
</reference>
<evidence type="ECO:0008006" key="4">
    <source>
        <dbReference type="Google" id="ProtNLM"/>
    </source>
</evidence>
<feature type="compositionally biased region" description="Low complexity" evidence="1">
    <location>
        <begin position="473"/>
        <end position="492"/>
    </location>
</feature>
<dbReference type="OrthoDB" id="506431at2759"/>
<feature type="compositionally biased region" description="Polar residues" evidence="1">
    <location>
        <begin position="404"/>
        <end position="428"/>
    </location>
</feature>
<dbReference type="Proteomes" id="UP000016923">
    <property type="component" value="Unassembled WGS sequence"/>
</dbReference>
<dbReference type="VEuPathDB" id="FungiDB:F503_08591"/>
<feature type="region of interest" description="Disordered" evidence="1">
    <location>
        <begin position="528"/>
        <end position="550"/>
    </location>
</feature>